<dbReference type="KEGG" id="dov:DSCO28_22090"/>
<evidence type="ECO:0000256" key="2">
    <source>
        <dbReference type="ARBA" id="ARBA00022692"/>
    </source>
</evidence>
<keyword evidence="3 5" id="KW-1133">Transmembrane helix</keyword>
<dbReference type="PANTHER" id="PTHR30325:SF0">
    <property type="entry name" value="INNER MEMBRANE ABC TRANSPORTER PERMEASE PROTEIN YEJE"/>
    <property type="match status" value="1"/>
</dbReference>
<dbReference type="InterPro" id="IPR035906">
    <property type="entry name" value="MetI-like_sf"/>
</dbReference>
<reference evidence="7 8" key="1">
    <citation type="submission" date="2019-11" db="EMBL/GenBank/DDBJ databases">
        <title>Comparative genomics of hydrocarbon-degrading Desulfosarcina strains.</title>
        <authorList>
            <person name="Watanabe M."/>
            <person name="Kojima H."/>
            <person name="Fukui M."/>
        </authorList>
    </citation>
    <scope>NUCLEOTIDE SEQUENCE [LARGE SCALE GENOMIC DNA]</scope>
    <source>
        <strain evidence="7 8">28bB2T</strain>
    </source>
</reference>
<dbReference type="GO" id="GO:0005886">
    <property type="term" value="C:plasma membrane"/>
    <property type="evidence" value="ECO:0007669"/>
    <property type="project" value="UniProtKB-SubCell"/>
</dbReference>
<feature type="transmembrane region" description="Helical" evidence="5">
    <location>
        <begin position="374"/>
        <end position="392"/>
    </location>
</feature>
<comment type="similarity">
    <text evidence="5">Belongs to the binding-protein-dependent transport system permease family.</text>
</comment>
<dbReference type="SUPFAM" id="SSF161098">
    <property type="entry name" value="MetI-like"/>
    <property type="match status" value="1"/>
</dbReference>
<evidence type="ECO:0000313" key="8">
    <source>
        <dbReference type="Proteomes" id="UP000425960"/>
    </source>
</evidence>
<dbReference type="CDD" id="cd06261">
    <property type="entry name" value="TM_PBP2"/>
    <property type="match status" value="1"/>
</dbReference>
<proteinExistence type="inferred from homology"/>
<evidence type="ECO:0000256" key="1">
    <source>
        <dbReference type="ARBA" id="ARBA00004651"/>
    </source>
</evidence>
<feature type="transmembrane region" description="Helical" evidence="5">
    <location>
        <begin position="341"/>
        <end position="362"/>
    </location>
</feature>
<keyword evidence="5" id="KW-0813">Transport</keyword>
<dbReference type="EMBL" id="AP021876">
    <property type="protein sequence ID" value="BBO81643.1"/>
    <property type="molecule type" value="Genomic_DNA"/>
</dbReference>
<evidence type="ECO:0000259" key="6">
    <source>
        <dbReference type="PROSITE" id="PS50928"/>
    </source>
</evidence>
<dbReference type="Gene3D" id="1.10.3720.10">
    <property type="entry name" value="MetI-like"/>
    <property type="match status" value="1"/>
</dbReference>
<dbReference type="PROSITE" id="PS50928">
    <property type="entry name" value="ABC_TM1"/>
    <property type="match status" value="1"/>
</dbReference>
<feature type="transmembrane region" description="Helical" evidence="5">
    <location>
        <begin position="452"/>
        <end position="474"/>
    </location>
</feature>
<feature type="transmembrane region" description="Helical" evidence="5">
    <location>
        <begin position="398"/>
        <end position="417"/>
    </location>
</feature>
<dbReference type="Proteomes" id="UP000425960">
    <property type="component" value="Chromosome"/>
</dbReference>
<evidence type="ECO:0000256" key="4">
    <source>
        <dbReference type="ARBA" id="ARBA00023136"/>
    </source>
</evidence>
<dbReference type="InterPro" id="IPR000515">
    <property type="entry name" value="MetI-like"/>
</dbReference>
<dbReference type="GO" id="GO:0055085">
    <property type="term" value="P:transmembrane transport"/>
    <property type="evidence" value="ECO:0007669"/>
    <property type="project" value="InterPro"/>
</dbReference>
<comment type="subcellular location">
    <subcellularLocation>
        <location evidence="1 5">Cell membrane</location>
        <topology evidence="1 5">Multi-pass membrane protein</topology>
    </subcellularLocation>
</comment>
<feature type="transmembrane region" description="Helical" evidence="5">
    <location>
        <begin position="500"/>
        <end position="523"/>
    </location>
</feature>
<evidence type="ECO:0000256" key="5">
    <source>
        <dbReference type="RuleBase" id="RU363032"/>
    </source>
</evidence>
<feature type="domain" description="ABC transmembrane type-1" evidence="6">
    <location>
        <begin position="335"/>
        <end position="523"/>
    </location>
</feature>
<dbReference type="PANTHER" id="PTHR30325">
    <property type="entry name" value="MEMBRANE COMPONENT OF ABC TRANSPORTER"/>
    <property type="match status" value="1"/>
</dbReference>
<keyword evidence="2 5" id="KW-0812">Transmembrane</keyword>
<evidence type="ECO:0000313" key="7">
    <source>
        <dbReference type="EMBL" id="BBO81643.1"/>
    </source>
</evidence>
<organism evidence="7 8">
    <name type="scientific">Desulfosarcina ovata subsp. sediminis</name>
    <dbReference type="NCBI Taxonomy" id="885957"/>
    <lineage>
        <taxon>Bacteria</taxon>
        <taxon>Pseudomonadati</taxon>
        <taxon>Thermodesulfobacteriota</taxon>
        <taxon>Desulfobacteria</taxon>
        <taxon>Desulfobacterales</taxon>
        <taxon>Desulfosarcinaceae</taxon>
        <taxon>Desulfosarcina</taxon>
    </lineage>
</organism>
<name>A0A5K7ZRH5_9BACT</name>
<sequence length="539" mass="61357">MFSRFIKNPLALKRLKRFKELKRAYYSLWILIGLYGLSLGAELICNSAPLVVHFNGKSYFPVIHFYPDDTFTGSGKQTRPDYWHIHQSDEFKHNPENYMVFTLLPHGPLASLDQQDVQVADRVTLKLTRQPMVGTADIRHDFTIKRAFRLGAFVDRDDNALRGQSVETYFELPGDVKNAIARRFENQDASPLSRTIKGPGKKPLSLSLSTFGKRREAPKTVRLTIRERASAESGEKLSTRLAFNRNLEIESDDDATSLSEVWDRITDEEKEALRRMIALRFEDPVEPYKLTIGGNVYVAEFLKEDVRFPFRPVKDHWMGLDGAGRDVLARILYGLRTSMTFGLLLVLISYALGIIAGALQGYYGGLIDITGQRLIEIWSALPFLYVMILLGSVYGRSFLLLLICYGIFNWIGISYYMRAEFLRLRKQPFVEAAKCMGISSSKIIFRHILPNGLIPVITFFPFSLVGAIGALAALDYLGFGLPPPTPSWGELLFQAQEYRWAWWLILYPSLALFVVMLLGVFVGEGVRNAYDPKRYTRLE</sequence>
<dbReference type="GO" id="GO:0042884">
    <property type="term" value="P:microcin transport"/>
    <property type="evidence" value="ECO:0007669"/>
    <property type="project" value="TreeGrafter"/>
</dbReference>
<evidence type="ECO:0000256" key="3">
    <source>
        <dbReference type="ARBA" id="ARBA00022989"/>
    </source>
</evidence>
<dbReference type="Pfam" id="PF00528">
    <property type="entry name" value="BPD_transp_1"/>
    <property type="match status" value="1"/>
</dbReference>
<gene>
    <name evidence="7" type="ORF">DSCO28_22090</name>
</gene>
<dbReference type="RefSeq" id="WP_197910448.1">
    <property type="nucleotide sequence ID" value="NZ_AP021876.1"/>
</dbReference>
<accession>A0A5K7ZRH5</accession>
<dbReference type="AlphaFoldDB" id="A0A5K7ZRH5"/>
<protein>
    <recommendedName>
        <fullName evidence="6">ABC transmembrane type-1 domain-containing protein</fullName>
    </recommendedName>
</protein>
<keyword evidence="4 5" id="KW-0472">Membrane</keyword>